<reference evidence="1" key="1">
    <citation type="submission" date="2021-06" db="EMBL/GenBank/DDBJ databases">
        <authorList>
            <person name="Kallberg Y."/>
            <person name="Tangrot J."/>
            <person name="Rosling A."/>
        </authorList>
    </citation>
    <scope>NUCLEOTIDE SEQUENCE</scope>
    <source>
        <strain evidence="1">IN212</strain>
    </source>
</reference>
<protein>
    <submittedName>
        <fullName evidence="1">4042_t:CDS:1</fullName>
    </submittedName>
</protein>
<dbReference type="OrthoDB" id="10442632at2759"/>
<name>A0A9N9ID86_9GLOM</name>
<evidence type="ECO:0000313" key="2">
    <source>
        <dbReference type="Proteomes" id="UP000789396"/>
    </source>
</evidence>
<accession>A0A9N9ID86</accession>
<proteinExistence type="predicted"/>
<sequence>IFDNHNNENGTTCEITCDNKKVITCDNKDEITCDNKDEVTCGNEDRQKKTERQGDNDEWKNFDEKTYLKEDKQKMDQKEDKKNQSYIEYKYDWVTFFGNDENRWKYKLKIESIVITEKQRNELRHLLCGIVNEEY</sequence>
<dbReference type="EMBL" id="CAJVPZ010028246">
    <property type="protein sequence ID" value="CAG8730749.1"/>
    <property type="molecule type" value="Genomic_DNA"/>
</dbReference>
<feature type="non-terminal residue" evidence="1">
    <location>
        <position position="135"/>
    </location>
</feature>
<dbReference type="AlphaFoldDB" id="A0A9N9ID86"/>
<evidence type="ECO:0000313" key="1">
    <source>
        <dbReference type="EMBL" id="CAG8730749.1"/>
    </source>
</evidence>
<dbReference type="Proteomes" id="UP000789396">
    <property type="component" value="Unassembled WGS sequence"/>
</dbReference>
<gene>
    <name evidence="1" type="ORF">RFULGI_LOCUS12112</name>
</gene>
<comment type="caution">
    <text evidence="1">The sequence shown here is derived from an EMBL/GenBank/DDBJ whole genome shotgun (WGS) entry which is preliminary data.</text>
</comment>
<keyword evidence="2" id="KW-1185">Reference proteome</keyword>
<organism evidence="1 2">
    <name type="scientific">Racocetra fulgida</name>
    <dbReference type="NCBI Taxonomy" id="60492"/>
    <lineage>
        <taxon>Eukaryota</taxon>
        <taxon>Fungi</taxon>
        <taxon>Fungi incertae sedis</taxon>
        <taxon>Mucoromycota</taxon>
        <taxon>Glomeromycotina</taxon>
        <taxon>Glomeromycetes</taxon>
        <taxon>Diversisporales</taxon>
        <taxon>Gigasporaceae</taxon>
        <taxon>Racocetra</taxon>
    </lineage>
</organism>